<comment type="caution">
    <text evidence="6">The sequence shown here is derived from an EMBL/GenBank/DDBJ whole genome shotgun (WGS) entry which is preliminary data.</text>
</comment>
<dbReference type="GO" id="GO:0003677">
    <property type="term" value="F:DNA binding"/>
    <property type="evidence" value="ECO:0007669"/>
    <property type="project" value="UniProtKB-KW"/>
</dbReference>
<reference evidence="6 7" key="1">
    <citation type="submission" date="2023-07" db="EMBL/GenBank/DDBJ databases">
        <title>Genomic Encyclopedia of Type Strains, Phase IV (KMG-IV): sequencing the most valuable type-strain genomes for metagenomic binning, comparative biology and taxonomic classification.</title>
        <authorList>
            <person name="Goeker M."/>
        </authorList>
    </citation>
    <scope>NUCLEOTIDE SEQUENCE [LARGE SCALE GENOMIC DNA]</scope>
    <source>
        <strain evidence="6 7">DSM 17740</strain>
    </source>
</reference>
<keyword evidence="2" id="KW-0805">Transcription regulation</keyword>
<protein>
    <submittedName>
        <fullName evidence="6">DNA-binding transcriptional LysR family regulator</fullName>
    </submittedName>
</protein>
<dbReference type="PRINTS" id="PR00039">
    <property type="entry name" value="HTHLYSR"/>
</dbReference>
<dbReference type="RefSeq" id="WP_307335526.1">
    <property type="nucleotide sequence ID" value="NZ_JAUSUQ010000002.1"/>
</dbReference>
<keyword evidence="4" id="KW-0804">Transcription</keyword>
<dbReference type="NCBIfam" id="NF040786">
    <property type="entry name" value="LysR_Sec_metab"/>
    <property type="match status" value="1"/>
</dbReference>
<evidence type="ECO:0000313" key="6">
    <source>
        <dbReference type="EMBL" id="MDQ0337957.1"/>
    </source>
</evidence>
<evidence type="ECO:0000313" key="7">
    <source>
        <dbReference type="Proteomes" id="UP001232445"/>
    </source>
</evidence>
<evidence type="ECO:0000259" key="5">
    <source>
        <dbReference type="PROSITE" id="PS50931"/>
    </source>
</evidence>
<evidence type="ECO:0000256" key="4">
    <source>
        <dbReference type="ARBA" id="ARBA00023163"/>
    </source>
</evidence>
<accession>A0ABU0CNG4</accession>
<dbReference type="Pfam" id="PF03466">
    <property type="entry name" value="LysR_substrate"/>
    <property type="match status" value="1"/>
</dbReference>
<name>A0ABU0CNG4_9BACI</name>
<dbReference type="InterPro" id="IPR000847">
    <property type="entry name" value="LysR_HTH_N"/>
</dbReference>
<dbReference type="EMBL" id="JAUSUQ010000002">
    <property type="protein sequence ID" value="MDQ0337957.1"/>
    <property type="molecule type" value="Genomic_DNA"/>
</dbReference>
<dbReference type="InterPro" id="IPR047788">
    <property type="entry name" value="LysR-like_Sec_metab"/>
</dbReference>
<dbReference type="InterPro" id="IPR005119">
    <property type="entry name" value="LysR_subst-bd"/>
</dbReference>
<keyword evidence="3 6" id="KW-0238">DNA-binding</keyword>
<evidence type="ECO:0000256" key="2">
    <source>
        <dbReference type="ARBA" id="ARBA00023015"/>
    </source>
</evidence>
<comment type="similarity">
    <text evidence="1">Belongs to the LysR transcriptional regulatory family.</text>
</comment>
<organism evidence="6 7">
    <name type="scientific">Caldalkalibacillus uzonensis</name>
    <dbReference type="NCBI Taxonomy" id="353224"/>
    <lineage>
        <taxon>Bacteria</taxon>
        <taxon>Bacillati</taxon>
        <taxon>Bacillota</taxon>
        <taxon>Bacilli</taxon>
        <taxon>Bacillales</taxon>
        <taxon>Bacillaceae</taxon>
        <taxon>Caldalkalibacillus</taxon>
    </lineage>
</organism>
<dbReference type="InterPro" id="IPR036388">
    <property type="entry name" value="WH-like_DNA-bd_sf"/>
</dbReference>
<gene>
    <name evidence="6" type="ORF">J2S00_000740</name>
</gene>
<dbReference type="Proteomes" id="UP001232445">
    <property type="component" value="Unassembled WGS sequence"/>
</dbReference>
<keyword evidence="7" id="KW-1185">Reference proteome</keyword>
<dbReference type="Pfam" id="PF00126">
    <property type="entry name" value="HTH_1"/>
    <property type="match status" value="1"/>
</dbReference>
<dbReference type="SUPFAM" id="SSF53850">
    <property type="entry name" value="Periplasmic binding protein-like II"/>
    <property type="match status" value="1"/>
</dbReference>
<dbReference type="CDD" id="cd08420">
    <property type="entry name" value="PBP2_CysL_like"/>
    <property type="match status" value="1"/>
</dbReference>
<proteinExistence type="inferred from homology"/>
<evidence type="ECO:0000256" key="1">
    <source>
        <dbReference type="ARBA" id="ARBA00009437"/>
    </source>
</evidence>
<sequence length="310" mass="34904">MNYEHIKTFLIVAEKKSFTKTAQLLHLSQPTVTAHIKALERHLNTTLFERNTKSVALTPAAKILYRYAKEIIKLCELAENEILNMSQTIQGRLTIACSLTIGENILPLVLKELKQNFPYLQLNVDITNTTQIIQRIKAHTLDIGLIEAPVDDPSLILEPFMEDKLVLISSPNYFEIAKCYVTKDEMTQLPLILREQGSGTRTVMEKHLAQAGVELEDLNIILELGSTESVKSAVESNLGVSILSRTAIKKELKLNLLKAYPIKDLSFSRHFYIVYHRDTVLKPTDQALIQTVKALNKIEEDASPSKSPTP</sequence>
<evidence type="ECO:0000256" key="3">
    <source>
        <dbReference type="ARBA" id="ARBA00023125"/>
    </source>
</evidence>
<dbReference type="PROSITE" id="PS50931">
    <property type="entry name" value="HTH_LYSR"/>
    <property type="match status" value="1"/>
</dbReference>
<feature type="domain" description="HTH lysR-type" evidence="5">
    <location>
        <begin position="1"/>
        <end position="58"/>
    </location>
</feature>
<dbReference type="PANTHER" id="PTHR30126:SF64">
    <property type="entry name" value="HTH-TYPE TRANSCRIPTIONAL REGULATOR CITR"/>
    <property type="match status" value="1"/>
</dbReference>
<dbReference type="Gene3D" id="3.40.190.290">
    <property type="match status" value="1"/>
</dbReference>
<dbReference type="SUPFAM" id="SSF46785">
    <property type="entry name" value="Winged helix' DNA-binding domain"/>
    <property type="match status" value="1"/>
</dbReference>
<dbReference type="PANTHER" id="PTHR30126">
    <property type="entry name" value="HTH-TYPE TRANSCRIPTIONAL REGULATOR"/>
    <property type="match status" value="1"/>
</dbReference>
<dbReference type="Gene3D" id="1.10.10.10">
    <property type="entry name" value="Winged helix-like DNA-binding domain superfamily/Winged helix DNA-binding domain"/>
    <property type="match status" value="1"/>
</dbReference>
<dbReference type="InterPro" id="IPR036390">
    <property type="entry name" value="WH_DNA-bd_sf"/>
</dbReference>